<sequence>MTGYQVVTTAVRKEAAKWDEFASEMGSVRSGLAGLTLSPLAFFAADAVTFAVFPLNLPTPPEELQRLYEDMRFFMEKLAAEAETEFREISRNLIKIAETYERNEEVVELDLDQVY</sequence>
<proteinExistence type="predicted"/>
<evidence type="ECO:0000313" key="1">
    <source>
        <dbReference type="EMBL" id="GAA3674978.1"/>
    </source>
</evidence>
<gene>
    <name evidence="1" type="ORF">GCM10022267_72350</name>
</gene>
<dbReference type="RefSeq" id="WP_346135069.1">
    <property type="nucleotide sequence ID" value="NZ_BAABBE010000029.1"/>
</dbReference>
<protein>
    <recommendedName>
        <fullName evidence="3">Excreted virulence factor EspC, type VII ESX diderm</fullName>
    </recommendedName>
</protein>
<evidence type="ECO:0008006" key="3">
    <source>
        <dbReference type="Google" id="ProtNLM"/>
    </source>
</evidence>
<evidence type="ECO:0000313" key="2">
    <source>
        <dbReference type="Proteomes" id="UP001500711"/>
    </source>
</evidence>
<accession>A0ABP7BZX0</accession>
<dbReference type="Proteomes" id="UP001500711">
    <property type="component" value="Unassembled WGS sequence"/>
</dbReference>
<comment type="caution">
    <text evidence="1">The sequence shown here is derived from an EMBL/GenBank/DDBJ whole genome shotgun (WGS) entry which is preliminary data.</text>
</comment>
<dbReference type="EMBL" id="BAABBE010000029">
    <property type="protein sequence ID" value="GAA3674978.1"/>
    <property type="molecule type" value="Genomic_DNA"/>
</dbReference>
<keyword evidence="2" id="KW-1185">Reference proteome</keyword>
<reference evidence="2" key="1">
    <citation type="journal article" date="2019" name="Int. J. Syst. Evol. Microbiol.">
        <title>The Global Catalogue of Microorganisms (GCM) 10K type strain sequencing project: providing services to taxonomists for standard genome sequencing and annotation.</title>
        <authorList>
            <consortium name="The Broad Institute Genomics Platform"/>
            <consortium name="The Broad Institute Genome Sequencing Center for Infectious Disease"/>
            <person name="Wu L."/>
            <person name="Ma J."/>
        </authorList>
    </citation>
    <scope>NUCLEOTIDE SEQUENCE [LARGE SCALE GENOMIC DNA]</scope>
    <source>
        <strain evidence="2">JCM 17494</strain>
    </source>
</reference>
<name>A0ABP7BZX0_9PSEU</name>
<organism evidence="1 2">
    <name type="scientific">Lentzea roselyniae</name>
    <dbReference type="NCBI Taxonomy" id="531940"/>
    <lineage>
        <taxon>Bacteria</taxon>
        <taxon>Bacillati</taxon>
        <taxon>Actinomycetota</taxon>
        <taxon>Actinomycetes</taxon>
        <taxon>Pseudonocardiales</taxon>
        <taxon>Pseudonocardiaceae</taxon>
        <taxon>Lentzea</taxon>
    </lineage>
</organism>